<gene>
    <name evidence="1" type="ORF">PHET_07722</name>
</gene>
<dbReference type="Proteomes" id="UP000748531">
    <property type="component" value="Unassembled WGS sequence"/>
</dbReference>
<reference evidence="1" key="1">
    <citation type="submission" date="2019-05" db="EMBL/GenBank/DDBJ databases">
        <title>Annotation for the trematode Paragonimus heterotremus.</title>
        <authorList>
            <person name="Choi Y.-J."/>
        </authorList>
    </citation>
    <scope>NUCLEOTIDE SEQUENCE</scope>
    <source>
        <strain evidence="1">LC</strain>
    </source>
</reference>
<organism evidence="1 2">
    <name type="scientific">Paragonimus heterotremus</name>
    <dbReference type="NCBI Taxonomy" id="100268"/>
    <lineage>
        <taxon>Eukaryota</taxon>
        <taxon>Metazoa</taxon>
        <taxon>Spiralia</taxon>
        <taxon>Lophotrochozoa</taxon>
        <taxon>Platyhelminthes</taxon>
        <taxon>Trematoda</taxon>
        <taxon>Digenea</taxon>
        <taxon>Plagiorchiida</taxon>
        <taxon>Troglotremata</taxon>
        <taxon>Troglotrematidae</taxon>
        <taxon>Paragonimus</taxon>
    </lineage>
</organism>
<dbReference type="AlphaFoldDB" id="A0A8J4WVT3"/>
<sequence length="98" mass="11196">NVLCPFRLDPFDLVYFFCFVVSQFRCAASQAVPMIAVRCVIAYAQCRHQISCVLLCHIPLPFLSHCNVFETSFYYEPIVQLDGVTQLIAINPYFILSP</sequence>
<proteinExistence type="predicted"/>
<accession>A0A8J4WVT3</accession>
<comment type="caution">
    <text evidence="1">The sequence shown here is derived from an EMBL/GenBank/DDBJ whole genome shotgun (WGS) entry which is preliminary data.</text>
</comment>
<dbReference type="EMBL" id="LUCH01004534">
    <property type="protein sequence ID" value="KAF5398902.1"/>
    <property type="molecule type" value="Genomic_DNA"/>
</dbReference>
<keyword evidence="2" id="KW-1185">Reference proteome</keyword>
<evidence type="ECO:0000313" key="1">
    <source>
        <dbReference type="EMBL" id="KAF5398902.1"/>
    </source>
</evidence>
<feature type="non-terminal residue" evidence="1">
    <location>
        <position position="98"/>
    </location>
</feature>
<evidence type="ECO:0000313" key="2">
    <source>
        <dbReference type="Proteomes" id="UP000748531"/>
    </source>
</evidence>
<name>A0A8J4WVT3_9TREM</name>
<protein>
    <submittedName>
        <fullName evidence="1">Uncharacterized protein</fullName>
    </submittedName>
</protein>